<name>A0A225D4M9_9BACT</name>
<gene>
    <name evidence="1" type="ORF">FRUB_09015</name>
</gene>
<proteinExistence type="predicted"/>
<keyword evidence="2" id="KW-1185">Reference proteome</keyword>
<evidence type="ECO:0008006" key="3">
    <source>
        <dbReference type="Google" id="ProtNLM"/>
    </source>
</evidence>
<accession>A0A225D4M9</accession>
<comment type="caution">
    <text evidence="1">The sequence shown here is derived from an EMBL/GenBank/DDBJ whole genome shotgun (WGS) entry which is preliminary data.</text>
</comment>
<dbReference type="Proteomes" id="UP000214646">
    <property type="component" value="Unassembled WGS sequence"/>
</dbReference>
<dbReference type="EMBL" id="NIDE01000017">
    <property type="protein sequence ID" value="OWK36452.1"/>
    <property type="molecule type" value="Genomic_DNA"/>
</dbReference>
<evidence type="ECO:0000313" key="2">
    <source>
        <dbReference type="Proteomes" id="UP000214646"/>
    </source>
</evidence>
<organism evidence="1 2">
    <name type="scientific">Fimbriiglobus ruber</name>
    <dbReference type="NCBI Taxonomy" id="1908690"/>
    <lineage>
        <taxon>Bacteria</taxon>
        <taxon>Pseudomonadati</taxon>
        <taxon>Planctomycetota</taxon>
        <taxon>Planctomycetia</taxon>
        <taxon>Gemmatales</taxon>
        <taxon>Gemmataceae</taxon>
        <taxon>Fimbriiglobus</taxon>
    </lineage>
</organism>
<dbReference type="AlphaFoldDB" id="A0A225D4M9"/>
<reference evidence="2" key="1">
    <citation type="submission" date="2017-06" db="EMBL/GenBank/DDBJ databases">
        <title>Genome analysis of Fimbriiglobus ruber SP5, the first member of the order Planctomycetales with confirmed chitinolytic capability.</title>
        <authorList>
            <person name="Ravin N.V."/>
            <person name="Rakitin A.L."/>
            <person name="Ivanova A.A."/>
            <person name="Beletsky A.V."/>
            <person name="Kulichevskaya I.S."/>
            <person name="Mardanov A.V."/>
            <person name="Dedysh S.N."/>
        </authorList>
    </citation>
    <scope>NUCLEOTIDE SEQUENCE [LARGE SCALE GENOMIC DNA]</scope>
    <source>
        <strain evidence="2">SP5</strain>
    </source>
</reference>
<sequence>MLVNSATSFQKTIISPRRPRSLYFNDDTYVGFVPGGQIEVIAIDPERGGMFYIFNRLERGKTPRIRRSESCLTCHATAQMNGVPQLVVESVVPGITGGGEVAFRRDLSGHAVPLDDRFGGWLVTGAPQSLKHRGNILIEWTKGKAVERVIQPGELYNPARYPLPTSDILPHLLQEHQVGFINRAVAASYRTRVLLHENGGKAEPVTAELEKLARELVRYLLFADEVPLPKGGVAGSKEFKADFLAKRRIASNGHSLRDLDLETRLMRFRCSYMIESPAFAGLPGPLRRQVDRELALALAPDPVRKDYAYLPAEEKRMIREILENTLTFPLKVPTE</sequence>
<protein>
    <recommendedName>
        <fullName evidence="3">Cytochrome c domain-containing protein</fullName>
    </recommendedName>
</protein>
<evidence type="ECO:0000313" key="1">
    <source>
        <dbReference type="EMBL" id="OWK36452.1"/>
    </source>
</evidence>